<sequence length="240" mass="25122">MICLFAGAHALRTAVLNGTDPWPVVFQVLAAVLLFAAMGLLFVGGYGVSRDAFHARATAIFKPGVTPRTMPMFNDIVFLVFAALSFVIQVWYAPRHLSGSITDAVENALYFAIPGNAMVIARLDTCAVDGGRVLASSAAWLLALVFAASAVSRLKQTANAMRVDRMLHPQSLSPTGLAAVLGIVAVVGIQCLFVGSPIMLLPCSAFIGLPGVLLIGLAPLMFAYVVYAALAALLASGSEK</sequence>
<protein>
    <submittedName>
        <fullName evidence="2">Uncharacterized protein</fullName>
    </submittedName>
</protein>
<feature type="transmembrane region" description="Helical" evidence="1">
    <location>
        <begin position="212"/>
        <end position="235"/>
    </location>
</feature>
<evidence type="ECO:0000313" key="3">
    <source>
        <dbReference type="Proteomes" id="UP001499951"/>
    </source>
</evidence>
<keyword evidence="1" id="KW-1133">Transmembrane helix</keyword>
<dbReference type="Proteomes" id="UP001499951">
    <property type="component" value="Unassembled WGS sequence"/>
</dbReference>
<gene>
    <name evidence="2" type="ORF">GCM10008942_35010</name>
</gene>
<feature type="transmembrane region" description="Helical" evidence="1">
    <location>
        <begin position="72"/>
        <end position="92"/>
    </location>
</feature>
<comment type="caution">
    <text evidence="2">The sequence shown here is derived from an EMBL/GenBank/DDBJ whole genome shotgun (WGS) entry which is preliminary data.</text>
</comment>
<keyword evidence="3" id="KW-1185">Reference proteome</keyword>
<organism evidence="2 3">
    <name type="scientific">Rhizomicrobium electricum</name>
    <dbReference type="NCBI Taxonomy" id="480070"/>
    <lineage>
        <taxon>Bacteria</taxon>
        <taxon>Pseudomonadati</taxon>
        <taxon>Pseudomonadota</taxon>
        <taxon>Alphaproteobacteria</taxon>
        <taxon>Micropepsales</taxon>
        <taxon>Micropepsaceae</taxon>
        <taxon>Rhizomicrobium</taxon>
    </lineage>
</organism>
<evidence type="ECO:0000256" key="1">
    <source>
        <dbReference type="SAM" id="Phobius"/>
    </source>
</evidence>
<proteinExistence type="predicted"/>
<evidence type="ECO:0000313" key="2">
    <source>
        <dbReference type="EMBL" id="GAA0583093.1"/>
    </source>
</evidence>
<dbReference type="EMBL" id="BAAADD010000010">
    <property type="protein sequence ID" value="GAA0583093.1"/>
    <property type="molecule type" value="Genomic_DNA"/>
</dbReference>
<accession>A0ABN1F5V7</accession>
<feature type="transmembrane region" description="Helical" evidence="1">
    <location>
        <begin position="26"/>
        <end position="48"/>
    </location>
</feature>
<feature type="transmembrane region" description="Helical" evidence="1">
    <location>
        <begin position="175"/>
        <end position="200"/>
    </location>
</feature>
<name>A0ABN1F5V7_9PROT</name>
<keyword evidence="1" id="KW-0472">Membrane</keyword>
<keyword evidence="1" id="KW-0812">Transmembrane</keyword>
<reference evidence="2 3" key="1">
    <citation type="journal article" date="2019" name="Int. J. Syst. Evol. Microbiol.">
        <title>The Global Catalogue of Microorganisms (GCM) 10K type strain sequencing project: providing services to taxonomists for standard genome sequencing and annotation.</title>
        <authorList>
            <consortium name="The Broad Institute Genomics Platform"/>
            <consortium name="The Broad Institute Genome Sequencing Center for Infectious Disease"/>
            <person name="Wu L."/>
            <person name="Ma J."/>
        </authorList>
    </citation>
    <scope>NUCLEOTIDE SEQUENCE [LARGE SCALE GENOMIC DNA]</scope>
    <source>
        <strain evidence="2 3">JCM 15089</strain>
    </source>
</reference>
<feature type="transmembrane region" description="Helical" evidence="1">
    <location>
        <begin position="133"/>
        <end position="154"/>
    </location>
</feature>